<feature type="binding site" evidence="6">
    <location>
        <begin position="225"/>
        <end position="226"/>
    </location>
    <ligand>
        <name>S-adenosyl-L-methionine</name>
        <dbReference type="ChEBI" id="CHEBI:59789"/>
    </ligand>
</feature>
<organism evidence="8 9">
    <name type="scientific">Salipiger thiooxidans</name>
    <dbReference type="NCBI Taxonomy" id="282683"/>
    <lineage>
        <taxon>Bacteria</taxon>
        <taxon>Pseudomonadati</taxon>
        <taxon>Pseudomonadota</taxon>
        <taxon>Alphaproteobacteria</taxon>
        <taxon>Rhodobacterales</taxon>
        <taxon>Roseobacteraceae</taxon>
        <taxon>Salipiger</taxon>
    </lineage>
</organism>
<dbReference type="PIRSF" id="PIRSF000410">
    <property type="entry name" value="CheR"/>
    <property type="match status" value="1"/>
</dbReference>
<dbReference type="InterPro" id="IPR022641">
    <property type="entry name" value="CheR_N"/>
</dbReference>
<dbReference type="GO" id="GO:0008983">
    <property type="term" value="F:protein-glutamate O-methyltransferase activity"/>
    <property type="evidence" value="ECO:0007669"/>
    <property type="project" value="UniProtKB-EC"/>
</dbReference>
<keyword evidence="9" id="KW-1185">Reference proteome</keyword>
<dbReference type="OrthoDB" id="9816309at2"/>
<dbReference type="InterPro" id="IPR000780">
    <property type="entry name" value="CheR_MeTrfase"/>
</dbReference>
<dbReference type="STRING" id="282683.SAMN04488105_11643"/>
<dbReference type="Gene3D" id="3.40.50.150">
    <property type="entry name" value="Vaccinia Virus protein VP39"/>
    <property type="match status" value="1"/>
</dbReference>
<dbReference type="Pfam" id="PF03705">
    <property type="entry name" value="CheR_N"/>
    <property type="match status" value="1"/>
</dbReference>
<feature type="binding site" evidence="6">
    <location>
        <begin position="208"/>
        <end position="209"/>
    </location>
    <ligand>
        <name>S-adenosyl-L-methionine</name>
        <dbReference type="ChEBI" id="CHEBI:59789"/>
    </ligand>
</feature>
<dbReference type="Proteomes" id="UP000198994">
    <property type="component" value="Unassembled WGS sequence"/>
</dbReference>
<dbReference type="EC" id="2.1.1.80" evidence="5"/>
<dbReference type="GO" id="GO:0032259">
    <property type="term" value="P:methylation"/>
    <property type="evidence" value="ECO:0007669"/>
    <property type="project" value="UniProtKB-KW"/>
</dbReference>
<comment type="catalytic activity">
    <reaction evidence="1 5">
        <text>L-glutamyl-[protein] + S-adenosyl-L-methionine = [protein]-L-glutamate 5-O-methyl ester + S-adenosyl-L-homocysteine</text>
        <dbReference type="Rhea" id="RHEA:24452"/>
        <dbReference type="Rhea" id="RHEA-COMP:10208"/>
        <dbReference type="Rhea" id="RHEA-COMP:10311"/>
        <dbReference type="ChEBI" id="CHEBI:29973"/>
        <dbReference type="ChEBI" id="CHEBI:57856"/>
        <dbReference type="ChEBI" id="CHEBI:59789"/>
        <dbReference type="ChEBI" id="CHEBI:82795"/>
        <dbReference type="EC" id="2.1.1.80"/>
    </reaction>
</comment>
<evidence type="ECO:0000256" key="5">
    <source>
        <dbReference type="PIRNR" id="PIRNR000410"/>
    </source>
</evidence>
<dbReference type="SUPFAM" id="SSF53335">
    <property type="entry name" value="S-adenosyl-L-methionine-dependent methyltransferases"/>
    <property type="match status" value="1"/>
</dbReference>
<evidence type="ECO:0000256" key="1">
    <source>
        <dbReference type="ARBA" id="ARBA00001541"/>
    </source>
</evidence>
<dbReference type="Gene3D" id="1.10.155.10">
    <property type="entry name" value="Chemotaxis receptor methyltransferase CheR, N-terminal domain"/>
    <property type="match status" value="1"/>
</dbReference>
<name>A0A1G7JTQ1_9RHOB</name>
<keyword evidence="2 5" id="KW-0489">Methyltransferase</keyword>
<dbReference type="RefSeq" id="WP_089962773.1">
    <property type="nucleotide sequence ID" value="NZ_FNAV01000016.1"/>
</dbReference>
<gene>
    <name evidence="8" type="ORF">SAMN04488105_11643</name>
</gene>
<feature type="binding site" evidence="6">
    <location>
        <position position="85"/>
    </location>
    <ligand>
        <name>S-adenosyl-L-methionine</name>
        <dbReference type="ChEBI" id="CHEBI:59789"/>
    </ligand>
</feature>
<dbReference type="InterPro" id="IPR050903">
    <property type="entry name" value="Bact_Chemotaxis_MeTrfase"/>
</dbReference>
<dbReference type="EMBL" id="FNAV01000016">
    <property type="protein sequence ID" value="SDF28174.1"/>
    <property type="molecule type" value="Genomic_DNA"/>
</dbReference>
<dbReference type="Pfam" id="PF01739">
    <property type="entry name" value="CheR"/>
    <property type="match status" value="1"/>
</dbReference>
<dbReference type="PROSITE" id="PS50123">
    <property type="entry name" value="CHER"/>
    <property type="match status" value="1"/>
</dbReference>
<feature type="binding site" evidence="6">
    <location>
        <position position="151"/>
    </location>
    <ligand>
        <name>S-adenosyl-L-methionine</name>
        <dbReference type="ChEBI" id="CHEBI:59789"/>
    </ligand>
</feature>
<dbReference type="AlphaFoldDB" id="A0A1G7JTQ1"/>
<dbReference type="SUPFAM" id="SSF47757">
    <property type="entry name" value="Chemotaxis receptor methyltransferase CheR, N-terminal domain"/>
    <property type="match status" value="1"/>
</dbReference>
<protein>
    <recommendedName>
        <fullName evidence="5">Chemotaxis protein methyltransferase</fullName>
        <ecNumber evidence="5">2.1.1.80</ecNumber>
    </recommendedName>
</protein>
<accession>A0A1G7JTQ1</accession>
<keyword evidence="4 5" id="KW-0949">S-adenosyl-L-methionine</keyword>
<feature type="binding site" evidence="6">
    <location>
        <position position="91"/>
    </location>
    <ligand>
        <name>S-adenosyl-L-methionine</name>
        <dbReference type="ChEBI" id="CHEBI:59789"/>
    </ligand>
</feature>
<dbReference type="PRINTS" id="PR00996">
    <property type="entry name" value="CHERMTFRASE"/>
</dbReference>
<comment type="function">
    <text evidence="5">Methylation of the membrane-bound methyl-accepting chemotaxis proteins (MCP) to form gamma-glutamyl methyl ester residues in MCP.</text>
</comment>
<evidence type="ECO:0000256" key="6">
    <source>
        <dbReference type="PIRSR" id="PIRSR000410-1"/>
    </source>
</evidence>
<evidence type="ECO:0000256" key="4">
    <source>
        <dbReference type="ARBA" id="ARBA00022691"/>
    </source>
</evidence>
<dbReference type="InterPro" id="IPR026024">
    <property type="entry name" value="Chemotaxis_MeTrfase_CheR"/>
</dbReference>
<feature type="binding site" evidence="6">
    <location>
        <position position="125"/>
    </location>
    <ligand>
        <name>S-adenosyl-L-methionine</name>
        <dbReference type="ChEBI" id="CHEBI:59789"/>
    </ligand>
</feature>
<dbReference type="InterPro" id="IPR022642">
    <property type="entry name" value="CheR_C"/>
</dbReference>
<evidence type="ECO:0000313" key="9">
    <source>
        <dbReference type="Proteomes" id="UP000198994"/>
    </source>
</evidence>
<evidence type="ECO:0000259" key="7">
    <source>
        <dbReference type="PROSITE" id="PS50123"/>
    </source>
</evidence>
<proteinExistence type="predicted"/>
<dbReference type="SMART" id="SM00138">
    <property type="entry name" value="MeTrc"/>
    <property type="match status" value="1"/>
</dbReference>
<feature type="binding site" evidence="6">
    <location>
        <position position="87"/>
    </location>
    <ligand>
        <name>S-adenosyl-L-methionine</name>
        <dbReference type="ChEBI" id="CHEBI:59789"/>
    </ligand>
</feature>
<dbReference type="PANTHER" id="PTHR24422">
    <property type="entry name" value="CHEMOTAXIS PROTEIN METHYLTRANSFERASE"/>
    <property type="match status" value="1"/>
</dbReference>
<dbReference type="PANTHER" id="PTHR24422:SF19">
    <property type="entry name" value="CHEMOTAXIS PROTEIN METHYLTRANSFERASE"/>
    <property type="match status" value="1"/>
</dbReference>
<dbReference type="InterPro" id="IPR036804">
    <property type="entry name" value="CheR_N_sf"/>
</dbReference>
<evidence type="ECO:0000313" key="8">
    <source>
        <dbReference type="EMBL" id="SDF28174.1"/>
    </source>
</evidence>
<keyword evidence="3 5" id="KW-0808">Transferase</keyword>
<dbReference type="InterPro" id="IPR029063">
    <property type="entry name" value="SAM-dependent_MTases_sf"/>
</dbReference>
<evidence type="ECO:0000256" key="2">
    <source>
        <dbReference type="ARBA" id="ARBA00022603"/>
    </source>
</evidence>
<sequence length="289" mass="32487">MSIAPAELGPREFNFTDDDFRALARLARAEFGLSLSESKKPLVYSRLARRLRARNIARFQDYMNLLGKSDEAEERLELISALTTNVTSFFREKHHFETLRSQLAPALGKQSRVRIWSAGCSSGQEPFSIAMTLLDVLPDSARTDVRILATDIDPAVVRRARAGQYPREEADSIPPDLRKSWTKPVADPSGAFEMIDQTRKLISFAELNLIEPWPFHGPFDAIFCRNVAIYFDQETQQTLWNRFAEMLRDDGFLFIGHSERVTGPALQALTTAGVTTYRKKPGASSATAT</sequence>
<feature type="domain" description="CheR-type methyltransferase" evidence="7">
    <location>
        <begin position="8"/>
        <end position="282"/>
    </location>
</feature>
<reference evidence="9" key="1">
    <citation type="submission" date="2016-10" db="EMBL/GenBank/DDBJ databases">
        <authorList>
            <person name="Varghese N."/>
            <person name="Submissions S."/>
        </authorList>
    </citation>
    <scope>NUCLEOTIDE SEQUENCE [LARGE SCALE GENOMIC DNA]</scope>
    <source>
        <strain evidence="9">DSM 10146</strain>
    </source>
</reference>
<evidence type="ECO:0000256" key="3">
    <source>
        <dbReference type="ARBA" id="ARBA00022679"/>
    </source>
</evidence>